<keyword evidence="2" id="KW-0813">Transport</keyword>
<evidence type="ECO:0000256" key="2">
    <source>
        <dbReference type="ARBA" id="ARBA00022448"/>
    </source>
</evidence>
<dbReference type="InterPro" id="IPR000849">
    <property type="entry name" value="Sugar_P_transporter"/>
</dbReference>
<keyword evidence="5" id="KW-1133">Transmembrane helix</keyword>
<dbReference type="OrthoDB" id="9771451at2"/>
<dbReference type="InterPro" id="IPR036259">
    <property type="entry name" value="MFS_trans_sf"/>
</dbReference>
<dbReference type="KEGG" id="kuy:FY550_00800"/>
<evidence type="ECO:0000313" key="8">
    <source>
        <dbReference type="EMBL" id="QEL12650.1"/>
    </source>
</evidence>
<dbReference type="NCBIfam" id="TIGR00893">
    <property type="entry name" value="2A0114"/>
    <property type="match status" value="1"/>
</dbReference>
<dbReference type="STRING" id="657387.BH688_13825"/>
<keyword evidence="9" id="KW-1185">Reference proteome</keyword>
<dbReference type="Pfam" id="PF07690">
    <property type="entry name" value="MFS_1"/>
    <property type="match status" value="1"/>
</dbReference>
<dbReference type="InterPro" id="IPR011701">
    <property type="entry name" value="MFS"/>
</dbReference>
<dbReference type="AlphaFoldDB" id="A0A1S1NSL5"/>
<dbReference type="EMBL" id="CP043420">
    <property type="protein sequence ID" value="QEL12650.1"/>
    <property type="molecule type" value="Genomic_DNA"/>
</dbReference>
<protein>
    <submittedName>
        <fullName evidence="8">MFS transporter</fullName>
    </submittedName>
</protein>
<keyword evidence="6" id="KW-0472">Membrane</keyword>
<organism evidence="8 9">
    <name type="scientific">Kushneria phosphatilytica</name>
    <dbReference type="NCBI Taxonomy" id="657387"/>
    <lineage>
        <taxon>Bacteria</taxon>
        <taxon>Pseudomonadati</taxon>
        <taxon>Pseudomonadota</taxon>
        <taxon>Gammaproteobacteria</taxon>
        <taxon>Oceanospirillales</taxon>
        <taxon>Halomonadaceae</taxon>
        <taxon>Kushneria</taxon>
    </lineage>
</organism>
<dbReference type="Proteomes" id="UP000322553">
    <property type="component" value="Chromosome"/>
</dbReference>
<evidence type="ECO:0000313" key="9">
    <source>
        <dbReference type="Proteomes" id="UP000322553"/>
    </source>
</evidence>
<dbReference type="GO" id="GO:0005886">
    <property type="term" value="C:plasma membrane"/>
    <property type="evidence" value="ECO:0007669"/>
    <property type="project" value="UniProtKB-SubCell"/>
</dbReference>
<dbReference type="InterPro" id="IPR020846">
    <property type="entry name" value="MFS_dom"/>
</dbReference>
<comment type="similarity">
    <text evidence="7">Belongs to the major facilitator superfamily. Phthalate permease family.</text>
</comment>
<dbReference type="PANTHER" id="PTHR11662:SF399">
    <property type="entry name" value="FI19708P1-RELATED"/>
    <property type="match status" value="1"/>
</dbReference>
<evidence type="ECO:0000256" key="4">
    <source>
        <dbReference type="ARBA" id="ARBA00022692"/>
    </source>
</evidence>
<dbReference type="CDD" id="cd17319">
    <property type="entry name" value="MFS_ExuT_GudP_like"/>
    <property type="match status" value="1"/>
</dbReference>
<gene>
    <name evidence="8" type="ORF">FY550_00800</name>
</gene>
<evidence type="ECO:0000256" key="7">
    <source>
        <dbReference type="ARBA" id="ARBA00038514"/>
    </source>
</evidence>
<evidence type="ECO:0000256" key="3">
    <source>
        <dbReference type="ARBA" id="ARBA00022475"/>
    </source>
</evidence>
<comment type="subcellular location">
    <subcellularLocation>
        <location evidence="1">Cell membrane</location>
        <topology evidence="1">Multi-pass membrane protein</topology>
    </subcellularLocation>
</comment>
<dbReference type="PROSITE" id="PS50850">
    <property type="entry name" value="MFS"/>
    <property type="match status" value="1"/>
</dbReference>
<dbReference type="Gene3D" id="1.20.1250.20">
    <property type="entry name" value="MFS general substrate transporter like domains"/>
    <property type="match status" value="2"/>
</dbReference>
<evidence type="ECO:0000256" key="5">
    <source>
        <dbReference type="ARBA" id="ARBA00022989"/>
    </source>
</evidence>
<dbReference type="PANTHER" id="PTHR11662">
    <property type="entry name" value="SOLUTE CARRIER FAMILY 17"/>
    <property type="match status" value="1"/>
</dbReference>
<proteinExistence type="inferred from homology"/>
<dbReference type="SUPFAM" id="SSF103473">
    <property type="entry name" value="MFS general substrate transporter"/>
    <property type="match status" value="1"/>
</dbReference>
<accession>A0A1S1NSL5</accession>
<sequence length="446" mass="48744">MFRSRASATTDQPRQTHVRYLILAMLFGITLINYADRSAISIVGPALRDDLGINSVTMGYIFSAFSWAYVIAQLPGGWLLDRFGSRRVYAAGILLWSTFTFFQGTAGAFTAGAAVIVLFVLRFLVGLAESPSFPGNSRIVASWFPLQERGRAATIFNSAQYFATVLFAPIMGALTYHFGWEATFFVMGALGVVCFFIWLVVVHAPRDHQRANEAEVAYIAEGGALVDMDHDSRTQTSQRGHTGRTLRRLLSSRMLVGIYISQYCFNALTWFFLTWFPVYLVDARGMNILEAGFVASIPAVCGFAGGILSGVFSDMMLRRGHSLTAARKTPIVLGMTLSTSMLICNYIDIDWLIVAIMALAFFGKGFGGLGWAIMSDVAPKEASGLSGGLFNMFGNCSGIVTPIAIGYIVNDTGSFNGALIFVIAHALTAVFSYLFIVGRIERIRFD</sequence>
<name>A0A1S1NSL5_9GAMM</name>
<dbReference type="FunFam" id="1.20.1250.20:FF:000010">
    <property type="entry name" value="Probable glucarate transporter"/>
    <property type="match status" value="1"/>
</dbReference>
<reference evidence="8 9" key="1">
    <citation type="submission" date="2019-08" db="EMBL/GenBank/DDBJ databases">
        <title>Complete genome sequence of Kushneria sp. YCWA18, a halophilic phosphate-solubilizing bacterium isolated from Daqiao saltern in China.</title>
        <authorList>
            <person name="Du G.-X."/>
            <person name="Qu L.-Y."/>
        </authorList>
    </citation>
    <scope>NUCLEOTIDE SEQUENCE [LARGE SCALE GENOMIC DNA]</scope>
    <source>
        <strain evidence="8 9">YCWA18</strain>
    </source>
</reference>
<keyword evidence="3" id="KW-1003">Cell membrane</keyword>
<dbReference type="InterPro" id="IPR050382">
    <property type="entry name" value="MFS_Na/Anion_cotransporter"/>
</dbReference>
<evidence type="ECO:0000256" key="1">
    <source>
        <dbReference type="ARBA" id="ARBA00004651"/>
    </source>
</evidence>
<keyword evidence="4" id="KW-0812">Transmembrane</keyword>
<dbReference type="GO" id="GO:0022857">
    <property type="term" value="F:transmembrane transporter activity"/>
    <property type="evidence" value="ECO:0007669"/>
    <property type="project" value="InterPro"/>
</dbReference>
<dbReference type="PIRSF" id="PIRSF002808">
    <property type="entry name" value="Hexose_phosphate_transp"/>
    <property type="match status" value="1"/>
</dbReference>
<evidence type="ECO:0000256" key="6">
    <source>
        <dbReference type="ARBA" id="ARBA00023136"/>
    </source>
</evidence>